<sequence length="179" mass="20211">MVHRFLNAAKAHWRNFSTLKQSAREVNSNSTAGGIEKYVLTHMTPEEMHKKMRDMVGLTDDDMKALAPLPDENDPGIFEHEPRPDDDVRTHVLVGDSQCLLTNYLCANVRGDHLHDGTGPLLGVVRTNGYGLEDDLKDETKETEKLLESTPDDLKCKVGRYTSVFKDLSRINHRLETLP</sequence>
<reference evidence="2" key="1">
    <citation type="journal article" date="2017" name="Nat. Ecol. Evol.">
        <title>Genome expansion and lineage-specific genetic innovations in the forest pathogenic fungi Armillaria.</title>
        <authorList>
            <person name="Sipos G."/>
            <person name="Prasanna A.N."/>
            <person name="Walter M.C."/>
            <person name="O'Connor E."/>
            <person name="Balint B."/>
            <person name="Krizsan K."/>
            <person name="Kiss B."/>
            <person name="Hess J."/>
            <person name="Varga T."/>
            <person name="Slot J."/>
            <person name="Riley R."/>
            <person name="Boka B."/>
            <person name="Rigling D."/>
            <person name="Barry K."/>
            <person name="Lee J."/>
            <person name="Mihaltcheva S."/>
            <person name="LaButti K."/>
            <person name="Lipzen A."/>
            <person name="Waldron R."/>
            <person name="Moloney N.M."/>
            <person name="Sperisen C."/>
            <person name="Kredics L."/>
            <person name="Vagvoelgyi C."/>
            <person name="Patrignani A."/>
            <person name="Fitzpatrick D."/>
            <person name="Nagy I."/>
            <person name="Doyle S."/>
            <person name="Anderson J.B."/>
            <person name="Grigoriev I.V."/>
            <person name="Gueldener U."/>
            <person name="Muensterkoetter M."/>
            <person name="Nagy L.G."/>
        </authorList>
    </citation>
    <scope>NUCLEOTIDE SEQUENCE [LARGE SCALE GENOMIC DNA]</scope>
    <source>
        <strain evidence="2">Ar21-2</strain>
    </source>
</reference>
<proteinExistence type="predicted"/>
<dbReference type="Proteomes" id="UP000217790">
    <property type="component" value="Unassembled WGS sequence"/>
</dbReference>
<dbReference type="InParanoid" id="A0A2H3DB70"/>
<keyword evidence="2" id="KW-1185">Reference proteome</keyword>
<accession>A0A2H3DB70</accession>
<organism evidence="1 2">
    <name type="scientific">Armillaria gallica</name>
    <name type="common">Bulbous honey fungus</name>
    <name type="synonym">Armillaria bulbosa</name>
    <dbReference type="NCBI Taxonomy" id="47427"/>
    <lineage>
        <taxon>Eukaryota</taxon>
        <taxon>Fungi</taxon>
        <taxon>Dikarya</taxon>
        <taxon>Basidiomycota</taxon>
        <taxon>Agaricomycotina</taxon>
        <taxon>Agaricomycetes</taxon>
        <taxon>Agaricomycetidae</taxon>
        <taxon>Agaricales</taxon>
        <taxon>Marasmiineae</taxon>
        <taxon>Physalacriaceae</taxon>
        <taxon>Armillaria</taxon>
    </lineage>
</organism>
<dbReference type="OrthoDB" id="3106923at2759"/>
<dbReference type="EMBL" id="KZ293658">
    <property type="protein sequence ID" value="PBK92481.1"/>
    <property type="molecule type" value="Genomic_DNA"/>
</dbReference>
<evidence type="ECO:0000313" key="1">
    <source>
        <dbReference type="EMBL" id="PBK92481.1"/>
    </source>
</evidence>
<gene>
    <name evidence="1" type="ORF">ARMGADRAFT_1080552</name>
</gene>
<protein>
    <submittedName>
        <fullName evidence="1">Uncharacterized protein</fullName>
    </submittedName>
</protein>
<name>A0A2H3DB70_ARMGA</name>
<evidence type="ECO:0000313" key="2">
    <source>
        <dbReference type="Proteomes" id="UP000217790"/>
    </source>
</evidence>
<dbReference type="AlphaFoldDB" id="A0A2H3DB70"/>